<sequence length="164" mass="18526">MERYSQNFQIKTMSWLSALTILACVTISQSRVVSTNLGQVEGETEVFFSKFLKQSGNVDSYRGIPFAKPPIGERRFQPADAIDPWEGVISARSIPPSCPQILQPYYEHLYSTLNFSEDCLYLNVFVPTEAVSCFIFISHIELQFATTTYPSPLATPPMKMIHDC</sequence>
<gene>
    <name evidence="5" type="ORF">BSL78_22334</name>
</gene>
<protein>
    <submittedName>
        <fullName evidence="5">Neuroligin-4, Y-linked</fullName>
    </submittedName>
</protein>
<dbReference type="AlphaFoldDB" id="A0A2G8JYL0"/>
<dbReference type="EMBL" id="MRZV01001081">
    <property type="protein sequence ID" value="PIK40823.1"/>
    <property type="molecule type" value="Genomic_DNA"/>
</dbReference>
<dbReference type="Pfam" id="PF00135">
    <property type="entry name" value="COesterase"/>
    <property type="match status" value="1"/>
</dbReference>
<dbReference type="PANTHER" id="PTHR43903">
    <property type="entry name" value="NEUROLIGIN"/>
    <property type="match status" value="1"/>
</dbReference>
<dbReference type="Proteomes" id="UP000230750">
    <property type="component" value="Unassembled WGS sequence"/>
</dbReference>
<evidence type="ECO:0000313" key="6">
    <source>
        <dbReference type="Proteomes" id="UP000230750"/>
    </source>
</evidence>
<dbReference type="InterPro" id="IPR051093">
    <property type="entry name" value="Neuroligin/BSAL"/>
</dbReference>
<dbReference type="InterPro" id="IPR002018">
    <property type="entry name" value="CarbesteraseB"/>
</dbReference>
<dbReference type="SUPFAM" id="SSF53474">
    <property type="entry name" value="alpha/beta-Hydrolases"/>
    <property type="match status" value="1"/>
</dbReference>
<feature type="domain" description="Carboxylesterase type B" evidence="4">
    <location>
        <begin position="30"/>
        <end position="130"/>
    </location>
</feature>
<evidence type="ECO:0000313" key="5">
    <source>
        <dbReference type="EMBL" id="PIK40823.1"/>
    </source>
</evidence>
<evidence type="ECO:0000259" key="4">
    <source>
        <dbReference type="Pfam" id="PF00135"/>
    </source>
</evidence>
<comment type="similarity">
    <text evidence="1">Belongs to the type-B carboxylesterase/lipase family.</text>
</comment>
<dbReference type="OrthoDB" id="3200163at2759"/>
<reference evidence="5 6" key="1">
    <citation type="journal article" date="2017" name="PLoS Biol.">
        <title>The sea cucumber genome provides insights into morphological evolution and visceral regeneration.</title>
        <authorList>
            <person name="Zhang X."/>
            <person name="Sun L."/>
            <person name="Yuan J."/>
            <person name="Sun Y."/>
            <person name="Gao Y."/>
            <person name="Zhang L."/>
            <person name="Li S."/>
            <person name="Dai H."/>
            <person name="Hamel J.F."/>
            <person name="Liu C."/>
            <person name="Yu Y."/>
            <person name="Liu S."/>
            <person name="Lin W."/>
            <person name="Guo K."/>
            <person name="Jin S."/>
            <person name="Xu P."/>
            <person name="Storey K.B."/>
            <person name="Huan P."/>
            <person name="Zhang T."/>
            <person name="Zhou Y."/>
            <person name="Zhang J."/>
            <person name="Lin C."/>
            <person name="Li X."/>
            <person name="Xing L."/>
            <person name="Huo D."/>
            <person name="Sun M."/>
            <person name="Wang L."/>
            <person name="Mercier A."/>
            <person name="Li F."/>
            <person name="Yang H."/>
            <person name="Xiang J."/>
        </authorList>
    </citation>
    <scope>NUCLEOTIDE SEQUENCE [LARGE SCALE GENOMIC DNA]</scope>
    <source>
        <strain evidence="5">Shaxun</strain>
        <tissue evidence="5">Muscle</tissue>
    </source>
</reference>
<evidence type="ECO:0000256" key="3">
    <source>
        <dbReference type="SAM" id="SignalP"/>
    </source>
</evidence>
<evidence type="ECO:0000256" key="1">
    <source>
        <dbReference type="ARBA" id="ARBA00005964"/>
    </source>
</evidence>
<name>A0A2G8JYL0_STIJA</name>
<dbReference type="Gene3D" id="3.40.50.1820">
    <property type="entry name" value="alpha/beta hydrolase"/>
    <property type="match status" value="1"/>
</dbReference>
<dbReference type="InterPro" id="IPR019819">
    <property type="entry name" value="Carboxylesterase_B_CS"/>
</dbReference>
<dbReference type="STRING" id="307972.A0A2G8JYL0"/>
<accession>A0A2G8JYL0</accession>
<comment type="caution">
    <text evidence="5">The sequence shown here is derived from an EMBL/GenBank/DDBJ whole genome shotgun (WGS) entry which is preliminary data.</text>
</comment>
<keyword evidence="2 3" id="KW-0732">Signal</keyword>
<dbReference type="InterPro" id="IPR029058">
    <property type="entry name" value="AB_hydrolase_fold"/>
</dbReference>
<dbReference type="PROSITE" id="PS51257">
    <property type="entry name" value="PROKAR_LIPOPROTEIN"/>
    <property type="match status" value="1"/>
</dbReference>
<evidence type="ECO:0000256" key="2">
    <source>
        <dbReference type="ARBA" id="ARBA00022729"/>
    </source>
</evidence>
<organism evidence="5 6">
    <name type="scientific">Stichopus japonicus</name>
    <name type="common">Sea cucumber</name>
    <dbReference type="NCBI Taxonomy" id="307972"/>
    <lineage>
        <taxon>Eukaryota</taxon>
        <taxon>Metazoa</taxon>
        <taxon>Echinodermata</taxon>
        <taxon>Eleutherozoa</taxon>
        <taxon>Echinozoa</taxon>
        <taxon>Holothuroidea</taxon>
        <taxon>Aspidochirotacea</taxon>
        <taxon>Aspidochirotida</taxon>
        <taxon>Stichopodidae</taxon>
        <taxon>Apostichopus</taxon>
    </lineage>
</organism>
<keyword evidence="6" id="KW-1185">Reference proteome</keyword>
<feature type="signal peptide" evidence="3">
    <location>
        <begin position="1"/>
        <end position="30"/>
    </location>
</feature>
<dbReference type="PROSITE" id="PS00941">
    <property type="entry name" value="CARBOXYLESTERASE_B_2"/>
    <property type="match status" value="1"/>
</dbReference>
<proteinExistence type="inferred from homology"/>
<feature type="chain" id="PRO_5013909863" evidence="3">
    <location>
        <begin position="31"/>
        <end position="164"/>
    </location>
</feature>